<dbReference type="EMBL" id="LJYG01000042">
    <property type="protein sequence ID" value="KRQ15544.1"/>
    <property type="molecule type" value="Genomic_DNA"/>
</dbReference>
<gene>
    <name evidence="2" type="ORF">AOQ71_09160</name>
</gene>
<evidence type="ECO:0000313" key="3">
    <source>
        <dbReference type="Proteomes" id="UP000051936"/>
    </source>
</evidence>
<comment type="caution">
    <text evidence="2">The sequence shown here is derived from an EMBL/GenBank/DDBJ whole genome shotgun (WGS) entry which is preliminary data.</text>
</comment>
<reference evidence="2 3" key="1">
    <citation type="submission" date="2015-09" db="EMBL/GenBank/DDBJ databases">
        <title>Draft Genome Sequence of Bradyrhizobium manausense Strain BR 3351T, a Novel Symbiotic Nitrogen-Fixing Alphaproteobacterium Isolated from Brazilian Amazon Rain Forest.</title>
        <authorList>
            <person name="De Araujo J.L."/>
            <person name="Zilli J.E."/>
        </authorList>
    </citation>
    <scope>NUCLEOTIDE SEQUENCE [LARGE SCALE GENOMIC DNA]</scope>
    <source>
        <strain evidence="2 3">BR3351</strain>
    </source>
</reference>
<dbReference type="InterPro" id="IPR001387">
    <property type="entry name" value="Cro/C1-type_HTH"/>
</dbReference>
<dbReference type="RefSeq" id="WP_057744742.1">
    <property type="nucleotide sequence ID" value="NZ_LJYG01000042.1"/>
</dbReference>
<dbReference type="GO" id="GO:0003677">
    <property type="term" value="F:DNA binding"/>
    <property type="evidence" value="ECO:0007669"/>
    <property type="project" value="InterPro"/>
</dbReference>
<name>A0A0R3E033_9BRAD</name>
<dbReference type="AlphaFoldDB" id="A0A0R3E033"/>
<protein>
    <recommendedName>
        <fullName evidence="1">HTH cro/C1-type domain-containing protein</fullName>
    </recommendedName>
</protein>
<dbReference type="SMART" id="SM00530">
    <property type="entry name" value="HTH_XRE"/>
    <property type="match status" value="1"/>
</dbReference>
<feature type="domain" description="HTH cro/C1-type" evidence="1">
    <location>
        <begin position="11"/>
        <end position="72"/>
    </location>
</feature>
<sequence>MATEKTFGGAIAEARKAKSWSLKDLASRILREDEEPISPQYLNDIEHDRRSPSSDRMVQQFADILGINRDWLYYLAGRFPEDVRVKNLTEKEVTDAMLAFRGGPPKGRTRR</sequence>
<dbReference type="InterPro" id="IPR010982">
    <property type="entry name" value="Lambda_DNA-bd_dom_sf"/>
</dbReference>
<evidence type="ECO:0000259" key="1">
    <source>
        <dbReference type="PROSITE" id="PS50943"/>
    </source>
</evidence>
<dbReference type="Gene3D" id="1.10.260.40">
    <property type="entry name" value="lambda repressor-like DNA-binding domains"/>
    <property type="match status" value="1"/>
</dbReference>
<dbReference type="PROSITE" id="PS50943">
    <property type="entry name" value="HTH_CROC1"/>
    <property type="match status" value="1"/>
</dbReference>
<dbReference type="OrthoDB" id="9809730at2"/>
<keyword evidence="3" id="KW-1185">Reference proteome</keyword>
<dbReference type="Proteomes" id="UP000051936">
    <property type="component" value="Unassembled WGS sequence"/>
</dbReference>
<proteinExistence type="predicted"/>
<dbReference type="SUPFAM" id="SSF47413">
    <property type="entry name" value="lambda repressor-like DNA-binding domains"/>
    <property type="match status" value="1"/>
</dbReference>
<accession>A0A0R3E033</accession>
<organism evidence="2 3">
    <name type="scientific">Bradyrhizobium manausense</name>
    <dbReference type="NCBI Taxonomy" id="989370"/>
    <lineage>
        <taxon>Bacteria</taxon>
        <taxon>Pseudomonadati</taxon>
        <taxon>Pseudomonadota</taxon>
        <taxon>Alphaproteobacteria</taxon>
        <taxon>Hyphomicrobiales</taxon>
        <taxon>Nitrobacteraceae</taxon>
        <taxon>Bradyrhizobium</taxon>
    </lineage>
</organism>
<evidence type="ECO:0000313" key="2">
    <source>
        <dbReference type="EMBL" id="KRQ15544.1"/>
    </source>
</evidence>
<dbReference type="STRING" id="989370.AOQ71_09160"/>
<dbReference type="CDD" id="cd00093">
    <property type="entry name" value="HTH_XRE"/>
    <property type="match status" value="1"/>
</dbReference>
<dbReference type="Pfam" id="PF12844">
    <property type="entry name" value="HTH_19"/>
    <property type="match status" value="1"/>
</dbReference>